<dbReference type="EMBL" id="SZYD01000016">
    <property type="protein sequence ID" value="KAD3336692.1"/>
    <property type="molecule type" value="Genomic_DNA"/>
</dbReference>
<organism evidence="1 2">
    <name type="scientific">Mikania micrantha</name>
    <name type="common">bitter vine</name>
    <dbReference type="NCBI Taxonomy" id="192012"/>
    <lineage>
        <taxon>Eukaryota</taxon>
        <taxon>Viridiplantae</taxon>
        <taxon>Streptophyta</taxon>
        <taxon>Embryophyta</taxon>
        <taxon>Tracheophyta</taxon>
        <taxon>Spermatophyta</taxon>
        <taxon>Magnoliopsida</taxon>
        <taxon>eudicotyledons</taxon>
        <taxon>Gunneridae</taxon>
        <taxon>Pentapetalae</taxon>
        <taxon>asterids</taxon>
        <taxon>campanulids</taxon>
        <taxon>Asterales</taxon>
        <taxon>Asteraceae</taxon>
        <taxon>Asteroideae</taxon>
        <taxon>Heliantheae alliance</taxon>
        <taxon>Eupatorieae</taxon>
        <taxon>Mikania</taxon>
    </lineage>
</organism>
<evidence type="ECO:0000313" key="2">
    <source>
        <dbReference type="Proteomes" id="UP000326396"/>
    </source>
</evidence>
<accession>A0A5N6M8C7</accession>
<dbReference type="AlphaFoldDB" id="A0A5N6M8C7"/>
<comment type="caution">
    <text evidence="1">The sequence shown here is derived from an EMBL/GenBank/DDBJ whole genome shotgun (WGS) entry which is preliminary data.</text>
</comment>
<proteinExistence type="predicted"/>
<evidence type="ECO:0000313" key="1">
    <source>
        <dbReference type="EMBL" id="KAD3336692.1"/>
    </source>
</evidence>
<dbReference type="Proteomes" id="UP000326396">
    <property type="component" value="Linkage Group LG6"/>
</dbReference>
<gene>
    <name evidence="1" type="ORF">E3N88_32211</name>
</gene>
<keyword evidence="2" id="KW-1185">Reference proteome</keyword>
<name>A0A5N6M8C7_9ASTR</name>
<protein>
    <submittedName>
        <fullName evidence="1">Uncharacterized protein</fullName>
    </submittedName>
</protein>
<reference evidence="1 2" key="1">
    <citation type="submission" date="2019-05" db="EMBL/GenBank/DDBJ databases">
        <title>Mikania micrantha, genome provides insights into the molecular mechanism of rapid growth.</title>
        <authorList>
            <person name="Liu B."/>
        </authorList>
    </citation>
    <scope>NUCLEOTIDE SEQUENCE [LARGE SCALE GENOMIC DNA]</scope>
    <source>
        <strain evidence="1">NLD-2019</strain>
        <tissue evidence="1">Leaf</tissue>
    </source>
</reference>
<sequence>MKRMRWRCRSVEACWMKRDESSDQGGRTHKRVAGAEWLPTLVLGLTIVHTRTTVNHQQLPPPGRKFGTPAKLARGHRRSCRVEEVRWLGLSRGRS</sequence>